<dbReference type="AlphaFoldDB" id="A0A4R4EHL5"/>
<dbReference type="PANTHER" id="PTHR12110">
    <property type="entry name" value="HYDROXYPYRUVATE ISOMERASE"/>
    <property type="match status" value="1"/>
</dbReference>
<keyword evidence="3" id="KW-1185">Reference proteome</keyword>
<accession>A0A4R4EHL5</accession>
<protein>
    <submittedName>
        <fullName evidence="2">Sugar phosphate isomerase/epimerase</fullName>
    </submittedName>
</protein>
<dbReference type="InterPro" id="IPR050312">
    <property type="entry name" value="IolE/XylAMocC-like"/>
</dbReference>
<dbReference type="GO" id="GO:0016853">
    <property type="term" value="F:isomerase activity"/>
    <property type="evidence" value="ECO:0007669"/>
    <property type="project" value="UniProtKB-KW"/>
</dbReference>
<gene>
    <name evidence="2" type="ORF">E0485_09905</name>
</gene>
<organism evidence="2 3">
    <name type="scientific">Paenibacillus albiflavus</name>
    <dbReference type="NCBI Taxonomy" id="2545760"/>
    <lineage>
        <taxon>Bacteria</taxon>
        <taxon>Bacillati</taxon>
        <taxon>Bacillota</taxon>
        <taxon>Bacilli</taxon>
        <taxon>Bacillales</taxon>
        <taxon>Paenibacillaceae</taxon>
        <taxon>Paenibacillus</taxon>
    </lineage>
</organism>
<dbReference type="Gene3D" id="3.20.20.150">
    <property type="entry name" value="Divalent-metal-dependent TIM barrel enzymes"/>
    <property type="match status" value="1"/>
</dbReference>
<dbReference type="PANTHER" id="PTHR12110:SF41">
    <property type="entry name" value="INOSOSE DEHYDRATASE"/>
    <property type="match status" value="1"/>
</dbReference>
<dbReference type="OrthoDB" id="9798407at2"/>
<feature type="domain" description="Xylose isomerase-like TIM barrel" evidence="1">
    <location>
        <begin position="25"/>
        <end position="251"/>
    </location>
</feature>
<dbReference type="RefSeq" id="WP_132417864.1">
    <property type="nucleotide sequence ID" value="NZ_SKFG01000008.1"/>
</dbReference>
<comment type="caution">
    <text evidence="2">The sequence shown here is derived from an EMBL/GenBank/DDBJ whole genome shotgun (WGS) entry which is preliminary data.</text>
</comment>
<dbReference type="SUPFAM" id="SSF51658">
    <property type="entry name" value="Xylose isomerase-like"/>
    <property type="match status" value="1"/>
</dbReference>
<dbReference type="Proteomes" id="UP000295418">
    <property type="component" value="Unassembled WGS sequence"/>
</dbReference>
<evidence type="ECO:0000313" key="3">
    <source>
        <dbReference type="Proteomes" id="UP000295418"/>
    </source>
</evidence>
<name>A0A4R4EHL5_9BACL</name>
<evidence type="ECO:0000259" key="1">
    <source>
        <dbReference type="Pfam" id="PF01261"/>
    </source>
</evidence>
<dbReference type="InterPro" id="IPR013022">
    <property type="entry name" value="Xyl_isomerase-like_TIM-brl"/>
</dbReference>
<dbReference type="Pfam" id="PF01261">
    <property type="entry name" value="AP_endonuc_2"/>
    <property type="match status" value="1"/>
</dbReference>
<keyword evidence="2" id="KW-0413">Isomerase</keyword>
<dbReference type="InterPro" id="IPR036237">
    <property type="entry name" value="Xyl_isomerase-like_sf"/>
</dbReference>
<evidence type="ECO:0000313" key="2">
    <source>
        <dbReference type="EMBL" id="TCZ77781.1"/>
    </source>
</evidence>
<dbReference type="EMBL" id="SKFG01000008">
    <property type="protein sequence ID" value="TCZ77781.1"/>
    <property type="molecule type" value="Genomic_DNA"/>
</dbReference>
<proteinExistence type="predicted"/>
<reference evidence="2 3" key="1">
    <citation type="submission" date="2019-03" db="EMBL/GenBank/DDBJ databases">
        <authorList>
            <person name="Kim M.K.M."/>
        </authorList>
    </citation>
    <scope>NUCLEOTIDE SEQUENCE [LARGE SCALE GENOMIC DNA]</scope>
    <source>
        <strain evidence="2 3">18JY21-1</strain>
    </source>
</reference>
<sequence length="256" mass="28770">MAQMRIGLQMYTLRTETANDFTGVLRKVAALGYEGVEFAGYGGLKPDELAKLLHELNLVAIGSHVSIEQLMNKLDEEIEMNVAIGSKYVICPYLEEQRRNSEQAIAETLAVFKEASRRFADKGIQFCYHNHDFEFTEKIGNSLLFDNIVGDTTAEQIAIELDVCWVKYAGYDPVAYIQQYAGRIPLIHLKDLRITEDGKPLTVELGNGEVNLHAVIDAAGAANVNWMIVEQDVCQNPPLESVSTSMKWLREHYLNK</sequence>